<feature type="domain" description="Type II secretion system protein GspF" evidence="9">
    <location>
        <begin position="273"/>
        <end position="395"/>
    </location>
</feature>
<dbReference type="PRINTS" id="PR00812">
    <property type="entry name" value="BCTERIALGSPF"/>
</dbReference>
<dbReference type="InterPro" id="IPR011850">
    <property type="entry name" value="T2SS_GspF"/>
</dbReference>
<dbReference type="InterPro" id="IPR003004">
    <property type="entry name" value="GspF/PilC"/>
</dbReference>
<organism evidence="10 11">
    <name type="scientific">Pseudomonas fluorescens</name>
    <dbReference type="NCBI Taxonomy" id="294"/>
    <lineage>
        <taxon>Bacteria</taxon>
        <taxon>Pseudomonadati</taxon>
        <taxon>Pseudomonadota</taxon>
        <taxon>Gammaproteobacteria</taxon>
        <taxon>Pseudomonadales</taxon>
        <taxon>Pseudomonadaceae</taxon>
        <taxon>Pseudomonas</taxon>
    </lineage>
</organism>
<comment type="similarity">
    <text evidence="2">Belongs to the GSP F family.</text>
</comment>
<keyword evidence="5 8" id="KW-0812">Transmembrane</keyword>
<evidence type="ECO:0000256" key="4">
    <source>
        <dbReference type="ARBA" id="ARBA00022519"/>
    </source>
</evidence>
<dbReference type="FunFam" id="1.20.81.30:FF:000001">
    <property type="entry name" value="Type II secretion system protein F"/>
    <property type="match status" value="2"/>
</dbReference>
<evidence type="ECO:0000256" key="8">
    <source>
        <dbReference type="SAM" id="Phobius"/>
    </source>
</evidence>
<proteinExistence type="inferred from homology"/>
<evidence type="ECO:0000256" key="6">
    <source>
        <dbReference type="ARBA" id="ARBA00022989"/>
    </source>
</evidence>
<dbReference type="InterPro" id="IPR042094">
    <property type="entry name" value="T2SS_GspF_sf"/>
</dbReference>
<evidence type="ECO:0000313" key="10">
    <source>
        <dbReference type="EMBL" id="VEE47897.1"/>
    </source>
</evidence>
<evidence type="ECO:0000256" key="1">
    <source>
        <dbReference type="ARBA" id="ARBA00004429"/>
    </source>
</evidence>
<dbReference type="NCBIfam" id="TIGR02120">
    <property type="entry name" value="GspF"/>
    <property type="match status" value="1"/>
</dbReference>
<keyword evidence="7 8" id="KW-0472">Membrane</keyword>
<dbReference type="PANTHER" id="PTHR30012">
    <property type="entry name" value="GENERAL SECRETION PATHWAY PROTEIN"/>
    <property type="match status" value="1"/>
</dbReference>
<feature type="transmembrane region" description="Helical" evidence="8">
    <location>
        <begin position="376"/>
        <end position="397"/>
    </location>
</feature>
<accession>A0A448BRE2</accession>
<gene>
    <name evidence="10" type="primary">epsF_4</name>
    <name evidence="10" type="ORF">NCTC10783_03792</name>
</gene>
<feature type="domain" description="Type II secretion system protein GspF" evidence="9">
    <location>
        <begin position="71"/>
        <end position="193"/>
    </location>
</feature>
<evidence type="ECO:0000256" key="5">
    <source>
        <dbReference type="ARBA" id="ARBA00022692"/>
    </source>
</evidence>
<dbReference type="GO" id="GO:0015628">
    <property type="term" value="P:protein secretion by the type II secretion system"/>
    <property type="evidence" value="ECO:0007669"/>
    <property type="project" value="InterPro"/>
</dbReference>
<dbReference type="GO" id="GO:0015627">
    <property type="term" value="C:type II protein secretion system complex"/>
    <property type="evidence" value="ECO:0007669"/>
    <property type="project" value="InterPro"/>
</dbReference>
<name>A0A448BRE2_PSEFL</name>
<dbReference type="SMR" id="A0A448BRE2"/>
<evidence type="ECO:0000256" key="3">
    <source>
        <dbReference type="ARBA" id="ARBA00022475"/>
    </source>
</evidence>
<dbReference type="GO" id="GO:0005886">
    <property type="term" value="C:plasma membrane"/>
    <property type="evidence" value="ECO:0007669"/>
    <property type="project" value="UniProtKB-SubCell"/>
</dbReference>
<evidence type="ECO:0000256" key="2">
    <source>
        <dbReference type="ARBA" id="ARBA00005745"/>
    </source>
</evidence>
<dbReference type="PANTHER" id="PTHR30012:SF0">
    <property type="entry name" value="TYPE II SECRETION SYSTEM PROTEIN F-RELATED"/>
    <property type="match status" value="1"/>
</dbReference>
<dbReference type="AlphaFoldDB" id="A0A448BRE2"/>
<feature type="transmembrane region" description="Helical" evidence="8">
    <location>
        <begin position="169"/>
        <end position="192"/>
    </location>
</feature>
<evidence type="ECO:0000259" key="9">
    <source>
        <dbReference type="Pfam" id="PF00482"/>
    </source>
</evidence>
<dbReference type="InterPro" id="IPR018076">
    <property type="entry name" value="T2SS_GspF_dom"/>
</dbReference>
<dbReference type="Pfam" id="PF00482">
    <property type="entry name" value="T2SSF"/>
    <property type="match status" value="2"/>
</dbReference>
<comment type="subcellular location">
    <subcellularLocation>
        <location evidence="1">Cell inner membrane</location>
        <topology evidence="1">Multi-pass membrane protein</topology>
    </subcellularLocation>
</comment>
<keyword evidence="6 8" id="KW-1133">Transmembrane helix</keyword>
<keyword evidence="3" id="KW-1003">Cell membrane</keyword>
<dbReference type="Gene3D" id="1.20.81.30">
    <property type="entry name" value="Type II secretion system (T2SS), domain F"/>
    <property type="match status" value="2"/>
</dbReference>
<evidence type="ECO:0000313" key="11">
    <source>
        <dbReference type="Proteomes" id="UP000278078"/>
    </source>
</evidence>
<keyword evidence="4" id="KW-0997">Cell inner membrane</keyword>
<dbReference type="EMBL" id="LR134300">
    <property type="protein sequence ID" value="VEE47897.1"/>
    <property type="molecule type" value="Genomic_DNA"/>
</dbReference>
<protein>
    <submittedName>
        <fullName evidence="10">Type II secretion system protein</fullName>
    </submittedName>
</protein>
<dbReference type="Proteomes" id="UP000278078">
    <property type="component" value="Chromosome"/>
</dbReference>
<evidence type="ECO:0000256" key="7">
    <source>
        <dbReference type="ARBA" id="ARBA00023136"/>
    </source>
</evidence>
<reference evidence="10 11" key="1">
    <citation type="submission" date="2018-12" db="EMBL/GenBank/DDBJ databases">
        <authorList>
            <consortium name="Pathogen Informatics"/>
        </authorList>
    </citation>
    <scope>NUCLEOTIDE SEQUENCE [LARGE SCALE GENOMIC DNA]</scope>
    <source>
        <strain evidence="10 11">NCTC10783</strain>
    </source>
</reference>
<sequence>MQTFRYEAADAQGRIETGTLEADSQRGALGQLRARGLTPLEVREQAGGGTGQGAGALFAPRLSDGDLAWATRQLASLLAASLPLEAALSATLDQAERKHIAQTLSAVRSDVRGGMRLADALAARPRDFPEIYRALVAAGEESGDLAQVMERLADYIEERNALRGKILTAFIYPAVVGVVSIGIVIFLLGYVVPQVVSAFSQARQDLPALTRAMLQASDFVRAWGWLCAGAIGSAYWGWRLYLRDPQARLGWHRRVLRLPLLGRFVLGVNTARFASTLAILGSAGVPLLRALDAARQTLANDCLAQAVEEATAQVREGVSLASALRTRQVFPPILTHLIASGEKTGALPPMLDRAAQTLSRDIERRAMGMTALLEPLMIVVMGGVVLTIVMAVLMPIIEMNQLVQ</sequence>
<feature type="transmembrane region" description="Helical" evidence="8">
    <location>
        <begin position="222"/>
        <end position="242"/>
    </location>
</feature>